<feature type="transmembrane region" description="Helical" evidence="1">
    <location>
        <begin position="141"/>
        <end position="159"/>
    </location>
</feature>
<organism evidence="2">
    <name type="scientific">uncultured marine group II/III euryarchaeote KM3_98_F04</name>
    <dbReference type="NCBI Taxonomy" id="1456548"/>
    <lineage>
        <taxon>Archaea</taxon>
        <taxon>Methanobacteriati</taxon>
        <taxon>Methanobacteriota</taxon>
        <taxon>environmental samples</taxon>
    </lineage>
</organism>
<feature type="transmembrane region" description="Helical" evidence="1">
    <location>
        <begin position="449"/>
        <end position="468"/>
    </location>
</feature>
<evidence type="ECO:0000313" key="2">
    <source>
        <dbReference type="EMBL" id="AIF21208.1"/>
    </source>
</evidence>
<keyword evidence="1" id="KW-0812">Transmembrane</keyword>
<protein>
    <recommendedName>
        <fullName evidence="3">Phosphatase PAP2 family protein</fullName>
    </recommendedName>
</protein>
<keyword evidence="1" id="KW-0472">Membrane</keyword>
<feature type="transmembrane region" description="Helical" evidence="1">
    <location>
        <begin position="291"/>
        <end position="311"/>
    </location>
</feature>
<reference evidence="2" key="1">
    <citation type="journal article" date="2014" name="Genome Biol. Evol.">
        <title>Pangenome evidence for extensive interdomain horizontal transfer affecting lineage core and shell genes in uncultured planktonic thaumarchaeota and euryarchaeota.</title>
        <authorList>
            <person name="Deschamps P."/>
            <person name="Zivanovic Y."/>
            <person name="Moreira D."/>
            <person name="Rodriguez-Valera F."/>
            <person name="Lopez-Garcia P."/>
        </authorList>
    </citation>
    <scope>NUCLEOTIDE SEQUENCE</scope>
</reference>
<accession>A0A075I5K6</accession>
<evidence type="ECO:0008006" key="3">
    <source>
        <dbReference type="Google" id="ProtNLM"/>
    </source>
</evidence>
<keyword evidence="1" id="KW-1133">Transmembrane helix</keyword>
<feature type="transmembrane region" description="Helical" evidence="1">
    <location>
        <begin position="192"/>
        <end position="208"/>
    </location>
</feature>
<feature type="transmembrane region" description="Helical" evidence="1">
    <location>
        <begin position="253"/>
        <end position="270"/>
    </location>
</feature>
<name>A0A075I5K6_9EURY</name>
<evidence type="ECO:0000256" key="1">
    <source>
        <dbReference type="SAM" id="Phobius"/>
    </source>
</evidence>
<feature type="transmembrane region" description="Helical" evidence="1">
    <location>
        <begin position="6"/>
        <end position="27"/>
    </location>
</feature>
<dbReference type="EMBL" id="KF901185">
    <property type="protein sequence ID" value="AIF21208.1"/>
    <property type="molecule type" value="Genomic_DNA"/>
</dbReference>
<feature type="transmembrane region" description="Helical" evidence="1">
    <location>
        <begin position="229"/>
        <end position="247"/>
    </location>
</feature>
<feature type="transmembrane region" description="Helical" evidence="1">
    <location>
        <begin position="110"/>
        <end position="129"/>
    </location>
</feature>
<sequence>MWWPIGPYGTMMLVILLSTIPLRNLLTRDEPDKRLALSELPAEIRAKGYHWHISLYVVMYVVKFMIDHHGEPMKARVGGYTHWIHGLEGDFTLWAQEAFRNDLLTDILSFHYLFVYLFIIWFSPIYFILVRDHVMADKAALNYLVIYLLAVPLYLFFNVEVTSSYIPGMDALLYHDSWYLSFISSNDPLDNGIPSLHFGLPIGLLIIHRLHCREQGIDIREWRHREFDLFVLANCVVYIFSIQYLGIHWIIDIIPGIILAVICATFCHAWQPRIRARPQNGWKSLIPEKRSLTTAAVFALLCTAALATIAVDGPGTDEDIPNIRLGPGDVNIDTIEVHSLWDPVRIEISNLGEPTIYLLIVDRDSVVPYADNGDVDWATMAIEIEQGPWEETPSDPFYQKKYILEGETWETETSTPSIFDTQLILVMMSENDEGIGEVRITMHYVDDELIWSALILSVPAFLITGLVIDQMTRRSEDEMGEQRPDEKP</sequence>
<feature type="transmembrane region" description="Helical" evidence="1">
    <location>
        <begin position="48"/>
        <end position="66"/>
    </location>
</feature>
<dbReference type="AlphaFoldDB" id="A0A075I5K6"/>
<proteinExistence type="predicted"/>